<accession>A0A8D5JGH2</accession>
<sequence>MAEQDEKRKIVSRTRKPHLGDVRGTLREILAGVSSLEKKRICVTGRQLRNSVRCSSISEPEAVELAVRHILPSGHPFRVIISGGGETFMVYHLDDFGCIQNIKTGNKCASGTGEFFQQQLRRMDISMESVSSMDIPENPFRVSGRCSVFCKSDCTHALNKGIPKESVVAGLTLMMADKLEELFKELPSRHVCLVGGCSENKGLVHYLKSRVDELFIPDEASFFEAMGAACWALEHETRPFSGIEKLFTDNLSRFSCHKPLKEYSHLVHFKARPHGRARAGDKTILGLDVGSTTTKGVILRCSDRKILASSYQRTNGDPICASRNVYKALAEQLEAAVVIDALGITGSGRQIAGLHGSATAVINEITAHATAAAFFDPEVDTILEIGGQDAKYTYLTNGVPNDYAMNEACSAGTGSFLEESAKESLGLDVKEIGDAACRAENPPDFNDQCAAFIGSDIKNAVQQNINMEDIVAGLVYSVCMNYINRVKGNRPVGRKVFVQGGVCYNRAVPVAMAALTGREIIVPPDPGLMGAFGVALEVEKRIEQGLLEKGSFDLEHLADLPVRYGKSFICGGGREKCDRKCEIAMIEVGTRKLPFGGICNRYDNLAIGKKGDDSVFDLVARRQELVFGGENEENGNRSKVRMNRSFLVNTYFPFYRTYFDHLGFDLVLPDRVDPEGVSRKKSSFCYPVEIAHGFVNEMLKIKADYTFLPHLKGIPSGEGDVSCTCVFVQGEPYYLKSTFGELDSSRTLSPVIDFSHSFSRNRKNFAKIARQLGCSGREGRQAFEAAYKAQQQNRIAMKVMGEQFLAELEKNPEDIGIVLFGRPYNSFVPEANKGITLKFASRNVRIIPFDMLPYGEEGLGEESNMYWAMGNMLMKCARFVRSHPQLFGTYITNFSCGPDSFVVTYFRDIMAQKPSLTLELDSHTADAGIETRIEAFLDIVASYRVLQQKKKKKRKKEGSVPAIMEFHGDMACMHRSNGEVVPLTDRRVRVVLPAMSRYGSPLFAATFSRAGIRAMALDPADEEVLKLGRGNSSCKECLPLQTTVGSILNYLENDRPEGELTVYFMPSAPGPCRFGQYNVYTKRVISQHKFEDVAVFSPTSKNCYGGMGTDFSIAAWRSVVIGDLFDEMWATLLTAAVNREEALEVLDRNFSAIKNCIGGEWRELAGQLKRTAGELSEIKLVQPYEAIPKISLVGEIYVRHDPISLQQLIEKMAARGFIVRTAQNSEWVKYLDWLIKKGIMGERSLSFWFGHLTKEKADARIRKLLAPSGLFHVGDMRVSHVVKAGEKYISPQLRGEVILTVGSAFHDMLNPACGIISIGPFGCMPVRVAEAILNEKFNVGEKKTQLNGHAFLQLPADDERKFPFLAIETDGNPFPQIIEARLEAFCLQAERVHKEMLSGQ</sequence>
<dbReference type="Proteomes" id="UP000826725">
    <property type="component" value="Chromosome"/>
</dbReference>
<dbReference type="CDD" id="cd24034">
    <property type="entry name" value="ASKHA_NBD_O66634-like_rpt1"/>
    <property type="match status" value="1"/>
</dbReference>
<reference evidence="5" key="1">
    <citation type="submission" date="2020-09" db="EMBL/GenBank/DDBJ databases">
        <title>Desulfogranum mesoprofundum gen. nov., sp. nov., a novel mesophilic, sulfate-reducing chemolithoautotroph isolated from a deep-sea hydrothermal vent chimney in the Suiyo Seamount.</title>
        <authorList>
            <person name="Hashimoto Y."/>
            <person name="Nakagawa S."/>
        </authorList>
    </citation>
    <scope>NUCLEOTIDE SEQUENCE</scope>
    <source>
        <strain evidence="5">KT2</strain>
    </source>
</reference>
<dbReference type="InterPro" id="IPR008275">
    <property type="entry name" value="CoA_E_activase_dom"/>
</dbReference>
<keyword evidence="6" id="KW-1185">Reference proteome</keyword>
<evidence type="ECO:0000256" key="1">
    <source>
        <dbReference type="ARBA" id="ARBA00022723"/>
    </source>
</evidence>
<evidence type="ECO:0000313" key="5">
    <source>
        <dbReference type="EMBL" id="BCL60124.1"/>
    </source>
</evidence>
<evidence type="ECO:0000259" key="3">
    <source>
        <dbReference type="Pfam" id="PF01869"/>
    </source>
</evidence>
<dbReference type="PANTHER" id="PTHR32329">
    <property type="entry name" value="BIFUNCTIONAL PROTEIN [INCLUDES 2-HYDROXYACYL-COA DEHYDRATASE (N-TER) AND ITS ACTIVATOR DOMAIN (C_TERM)-RELATED"/>
    <property type="match status" value="1"/>
</dbReference>
<dbReference type="KEGG" id="dbk:DGMP_08170"/>
<dbReference type="InterPro" id="IPR051805">
    <property type="entry name" value="Dehydratase_Activator_Redct"/>
</dbReference>
<keyword evidence="2" id="KW-0408">Iron</keyword>
<feature type="domain" description="ATPase BadF/BadG/BcrA/BcrD type" evidence="3">
    <location>
        <begin position="285"/>
        <end position="536"/>
    </location>
</feature>
<evidence type="ECO:0000256" key="2">
    <source>
        <dbReference type="ARBA" id="ARBA00023004"/>
    </source>
</evidence>
<protein>
    <submittedName>
        <fullName evidence="5">2-hydroxyglutaryl-CoA dehydratase</fullName>
    </submittedName>
</protein>
<evidence type="ECO:0000313" key="6">
    <source>
        <dbReference type="Proteomes" id="UP000826725"/>
    </source>
</evidence>
<dbReference type="NCBIfam" id="TIGR00241">
    <property type="entry name" value="CoA_E_activ"/>
    <property type="match status" value="1"/>
</dbReference>
<dbReference type="PANTHER" id="PTHR32329:SF7">
    <property type="entry name" value="ACTIVATOR OF 2-HYDROXYACYL-COA-HYDRATASE"/>
    <property type="match status" value="1"/>
</dbReference>
<dbReference type="Pfam" id="PF01869">
    <property type="entry name" value="BcrAD_BadFG"/>
    <property type="match status" value="2"/>
</dbReference>
<organism evidence="5 6">
    <name type="scientific">Desulfomarina profundi</name>
    <dbReference type="NCBI Taxonomy" id="2772557"/>
    <lineage>
        <taxon>Bacteria</taxon>
        <taxon>Pseudomonadati</taxon>
        <taxon>Thermodesulfobacteriota</taxon>
        <taxon>Desulfobulbia</taxon>
        <taxon>Desulfobulbales</taxon>
        <taxon>Desulfobulbaceae</taxon>
        <taxon>Desulfomarina</taxon>
    </lineage>
</organism>
<dbReference type="EMBL" id="AP024086">
    <property type="protein sequence ID" value="BCL60124.1"/>
    <property type="molecule type" value="Genomic_DNA"/>
</dbReference>
<name>A0A8D5JGH2_9BACT</name>
<keyword evidence="1" id="KW-0479">Metal-binding</keyword>
<dbReference type="InterPro" id="IPR002731">
    <property type="entry name" value="ATPase_BadF"/>
</dbReference>
<dbReference type="InterPro" id="IPR018709">
    <property type="entry name" value="CoA_activase_DUF2229"/>
</dbReference>
<dbReference type="GO" id="GO:0046872">
    <property type="term" value="F:metal ion binding"/>
    <property type="evidence" value="ECO:0007669"/>
    <property type="project" value="UniProtKB-KW"/>
</dbReference>
<evidence type="ECO:0000259" key="4">
    <source>
        <dbReference type="Pfam" id="PF09989"/>
    </source>
</evidence>
<proteinExistence type="predicted"/>
<dbReference type="Pfam" id="PF09989">
    <property type="entry name" value="DUF2229"/>
    <property type="match status" value="1"/>
</dbReference>
<gene>
    <name evidence="5" type="ORF">DGMP_08170</name>
</gene>
<feature type="domain" description="ATPase BadF/BadG/BcrA/BcrD type" evidence="3">
    <location>
        <begin position="79"/>
        <end position="232"/>
    </location>
</feature>
<feature type="domain" description="DUF2229" evidence="4">
    <location>
        <begin position="640"/>
        <end position="852"/>
    </location>
</feature>
<dbReference type="CDD" id="cd24035">
    <property type="entry name" value="ASKHA_NBD_O66634-like_rpt2"/>
    <property type="match status" value="1"/>
</dbReference>